<comment type="caution">
    <text evidence="7">The sequence shown here is derived from an EMBL/GenBank/DDBJ whole genome shotgun (WGS) entry which is preliminary data.</text>
</comment>
<keyword evidence="3 6" id="KW-0812">Transmembrane</keyword>
<evidence type="ECO:0000256" key="6">
    <source>
        <dbReference type="RuleBase" id="RU362006"/>
    </source>
</evidence>
<gene>
    <name evidence="7" type="ORF">TCON_0578</name>
</gene>
<reference evidence="7 8" key="1">
    <citation type="submission" date="2019-01" db="EMBL/GenBank/DDBJ databases">
        <title>Genomes sequencing and comparative genomics of infectious freshwater microsporidia, Cucumispora dikerogammari and Thelohania contejeani.</title>
        <authorList>
            <person name="Cormier A."/>
            <person name="Giraud I."/>
            <person name="Wattier R."/>
            <person name="Teixeira M."/>
            <person name="Grandjean F."/>
            <person name="Rigaud T."/>
            <person name="Cordaux R."/>
        </authorList>
    </citation>
    <scope>NUCLEOTIDE SEQUENCE [LARGE SCALE GENOMIC DNA]</scope>
    <source>
        <strain evidence="7">T1</strain>
        <tissue evidence="7">Spores</tissue>
    </source>
</reference>
<dbReference type="Proteomes" id="UP001516464">
    <property type="component" value="Unassembled WGS sequence"/>
</dbReference>
<dbReference type="EMBL" id="SBIQ01000022">
    <property type="protein sequence ID" value="KAF7684234.1"/>
    <property type="molecule type" value="Genomic_DNA"/>
</dbReference>
<keyword evidence="5 6" id="KW-0472">Membrane</keyword>
<evidence type="ECO:0000256" key="2">
    <source>
        <dbReference type="ARBA" id="ARBA00008573"/>
    </source>
</evidence>
<proteinExistence type="inferred from homology"/>
<feature type="transmembrane region" description="Helical" evidence="6">
    <location>
        <begin position="34"/>
        <end position="58"/>
    </location>
</feature>
<evidence type="ECO:0000256" key="1">
    <source>
        <dbReference type="ARBA" id="ARBA00004141"/>
    </source>
</evidence>
<evidence type="ECO:0000256" key="5">
    <source>
        <dbReference type="ARBA" id="ARBA00023136"/>
    </source>
</evidence>
<evidence type="ECO:0000313" key="8">
    <source>
        <dbReference type="Proteomes" id="UP001516464"/>
    </source>
</evidence>
<evidence type="ECO:0000256" key="4">
    <source>
        <dbReference type="ARBA" id="ARBA00022989"/>
    </source>
</evidence>
<dbReference type="PANTHER" id="PTHR12300:SF161">
    <property type="entry name" value="RECEPTOR EXPRESSION-ENHANCING PROTEIN"/>
    <property type="match status" value="1"/>
</dbReference>
<keyword evidence="4 6" id="KW-1133">Transmembrane helix</keyword>
<comment type="similarity">
    <text evidence="2 6">Belongs to the DP1 family.</text>
</comment>
<keyword evidence="8" id="KW-1185">Reference proteome</keyword>
<accession>A0ABQ7I1A7</accession>
<comment type="subcellular location">
    <subcellularLocation>
        <location evidence="1 6">Membrane</location>
        <topology evidence="1 6">Multi-pass membrane protein</topology>
    </subcellularLocation>
</comment>
<evidence type="ECO:0000256" key="3">
    <source>
        <dbReference type="ARBA" id="ARBA00022692"/>
    </source>
</evidence>
<evidence type="ECO:0000313" key="7">
    <source>
        <dbReference type="EMBL" id="KAF7684234.1"/>
    </source>
</evidence>
<dbReference type="Pfam" id="PF03134">
    <property type="entry name" value="TB2_DP1_HVA22"/>
    <property type="match status" value="1"/>
</dbReference>
<dbReference type="PANTHER" id="PTHR12300">
    <property type="entry name" value="HVA22-LIKE PROTEINS"/>
    <property type="match status" value="1"/>
</dbReference>
<organism evidence="7 8">
    <name type="scientific">Astathelohania contejeani</name>
    <dbReference type="NCBI Taxonomy" id="164912"/>
    <lineage>
        <taxon>Eukaryota</taxon>
        <taxon>Fungi</taxon>
        <taxon>Fungi incertae sedis</taxon>
        <taxon>Microsporidia</taxon>
        <taxon>Astathelohaniidae</taxon>
        <taxon>Astathelohania</taxon>
    </lineage>
</organism>
<feature type="transmembrane region" description="Helical" evidence="6">
    <location>
        <begin position="78"/>
        <end position="94"/>
    </location>
</feature>
<name>A0ABQ7I1A7_9MICR</name>
<sequence length="181" mass="20693">MDNIRKAAQRFKFLEVVETKTQGKVKQEYGLMGIGAFLLLTILFTPIGPLLTSTFGILIPLKETLTVLKQVKPKTEELRHLVIFWLFFGMLTAMDAYSSFVLSFIPFFYALKFAFLCWAGPLKFKAGPILYDNVLSKIPEDWYSFNTIESTLRDASQTASEAVKMVRERAKDVDENMKKTQ</sequence>
<comment type="caution">
    <text evidence="6">Lacks conserved residue(s) required for the propagation of feature annotation.</text>
</comment>
<dbReference type="InterPro" id="IPR004345">
    <property type="entry name" value="TB2_DP1_HVA22"/>
</dbReference>
<protein>
    <recommendedName>
        <fullName evidence="6">Protein YOP1</fullName>
    </recommendedName>
</protein>